<sequence>MRATATETAAGTSAGPRNLGLTPPLRLKQKPRNLGEKGTAHGPAQACYSTCSTSVSTKNERSECDALPPWDLEPQPRHILFRDLSPLSRRRIPLTILNKGTRPQPVRVLNRHQGDLQIGTGLHLSPDPIICPLLAPGLSLRVNVGAPPLLGPSVEQALRVVGPGGREVEIPVEGRAPLLSFTCPSLLQFSPVPPGVQQQQHLPITNTSPYSVKVHVEIAQGASLSLKTLLKQQLLQLSFHPQQLVLEPAEVGCIAVHLKADTPGEVNLPLLLVCKRALKAPSSPRCSLVSPGGWQRKRPVGAPRPRGTACKQREAERIFAKSKGPPETQTVQWSGPPPKVEAQLQLHATCVTPRWAFTVEGSELQGIDFGAVFHGEERSLTVHANNLGALPLAMSFLVPQASLSCFAAAGPGPPKSPPTPLQLTSSRVPKELQEEALHLEPLALPPSLRSSSPRESNAALRLSNGSSSSSSTACAASESNPKSTKEAATTQRRLSTAATPRRSTRIIPTAPSCSTTQQQQQQLLLPQLQLQQLQFREQPEQAANPASSPDGTHTEARGEAAPSLAARQVFSSDSEDFDAPESFRGGGPRDTPWEALLQQFTTPSLQEAPLEAPHPPAEQPAAPPVAADCNNFQRGNQPRRGGRPSRVLHRKGVHRNANAKANAASSSSTLQPLEAPKDASKEARRSPTRTPRRQALQQQQQQQQQQETLRGQTASSSTPHLTDMQPVPRPTATAPHQKRRRSASSHRASRASVKSPAAAAAAAVPAGSADGASGTVGAVASAEGAAAPAASVAAAASASSVASWKEKPVSLWGPLALLPDRDRLDLSSPQQRSLPSTTLPVQLALCRRLSSPSVVLGAIGAPWGPKEESLGGPFCAIEVTPSALLLPPHGSAAVQLKLRSEPCELRFGFQHLENLNEVQTPMAFHLHVLVSVARLEAPLCHTNYASPKPQSPCSSSSSGCGSSSGNKNSSSCCNGSDGERLGVPVMGPLPATAEGDTPKASLNEQRSPLTARLSLSKSKGPQGLPVVARLRPETAGATSGLGGSRRSVRGGRGDSSSSNSIKQDRGTAPCVFASLLQLLRTAIVAEANAAGKANENNKKACTRSPPSFLSCSADSCSSSSCCCCPADSRCCCCCYSGVNDPQTGAGPPRTLSPQRRASSISGNGSSSSSSSACGGSVGVSDSVVVGCTRNGGGSSSQLLSLPSLHHQLLAGRFELRLPRLEISPGALNFPGCVVGEEQQQVLLLLNCSKTKQLDFHVDARHPFRCRPTKGLLLPQQQFKLHVVFTPKHLGPSTQTMKITFCNKAYKRSIRLTGMGLSNLKTTMQEATQMQLQQQKKKNQQEKHQEKQQQQQMQQ</sequence>
<dbReference type="OrthoDB" id="346252at2759"/>
<protein>
    <recommendedName>
        <fullName evidence="2">Cep192/Spd-2-like domain-containing protein</fullName>
    </recommendedName>
</protein>
<dbReference type="GO" id="GO:0005929">
    <property type="term" value="C:cilium"/>
    <property type="evidence" value="ECO:0007669"/>
    <property type="project" value="TreeGrafter"/>
</dbReference>
<feature type="compositionally biased region" description="Low complexity" evidence="1">
    <location>
        <begin position="1158"/>
        <end position="1176"/>
    </location>
</feature>
<dbReference type="EMBL" id="HG670865">
    <property type="protein sequence ID" value="CDI78411.1"/>
    <property type="molecule type" value="Genomic_DNA"/>
</dbReference>
<dbReference type="VEuPathDB" id="ToxoDB:EAH_00007350"/>
<feature type="compositionally biased region" description="Low complexity" evidence="1">
    <location>
        <begin position="1"/>
        <end position="15"/>
    </location>
</feature>
<dbReference type="GeneID" id="25268805"/>
<feature type="region of interest" description="Disordered" evidence="1">
    <location>
        <begin position="1327"/>
        <end position="1354"/>
    </location>
</feature>
<feature type="compositionally biased region" description="Polar residues" evidence="1">
    <location>
        <begin position="1000"/>
        <end position="1019"/>
    </location>
</feature>
<dbReference type="RefSeq" id="XP_013251368.1">
    <property type="nucleotide sequence ID" value="XM_013395914.1"/>
</dbReference>
<dbReference type="InterPro" id="IPR054090">
    <property type="entry name" value="Cep192_Spd-2-like_dom"/>
</dbReference>
<feature type="compositionally biased region" description="Polar residues" evidence="1">
    <location>
        <begin position="486"/>
        <end position="498"/>
    </location>
</feature>
<feature type="region of interest" description="Disordered" evidence="1">
    <location>
        <begin position="439"/>
        <end position="520"/>
    </location>
</feature>
<dbReference type="PANTHER" id="PTHR45912">
    <property type="entry name" value="CILIA- AND FLAGELLA-ASSOCIATED PROTEIN 47"/>
    <property type="match status" value="1"/>
</dbReference>
<organism evidence="3 4">
    <name type="scientific">Eimeria acervulina</name>
    <name type="common">Coccidian parasite</name>
    <dbReference type="NCBI Taxonomy" id="5801"/>
    <lineage>
        <taxon>Eukaryota</taxon>
        <taxon>Sar</taxon>
        <taxon>Alveolata</taxon>
        <taxon>Apicomplexa</taxon>
        <taxon>Conoidasida</taxon>
        <taxon>Coccidia</taxon>
        <taxon>Eucoccidiorida</taxon>
        <taxon>Eimeriorina</taxon>
        <taxon>Eimeriidae</taxon>
        <taxon>Eimeria</taxon>
    </lineage>
</organism>
<feature type="region of interest" description="Disordered" evidence="1">
    <location>
        <begin position="537"/>
        <end position="592"/>
    </location>
</feature>
<dbReference type="InterPro" id="IPR013783">
    <property type="entry name" value="Ig-like_fold"/>
</dbReference>
<name>U6GDS0_EIMAC</name>
<reference evidence="3" key="1">
    <citation type="submission" date="2013-10" db="EMBL/GenBank/DDBJ databases">
        <title>Genomic analysis of the causative agents of coccidiosis in chickens.</title>
        <authorList>
            <person name="Reid A.J."/>
            <person name="Blake D."/>
            <person name="Billington K."/>
            <person name="Browne H."/>
            <person name="Dunn M."/>
            <person name="Hung S."/>
            <person name="Kawahara F."/>
            <person name="Miranda-Saavedra D."/>
            <person name="Mourier T."/>
            <person name="Nagra H."/>
            <person name="Otto T.D."/>
            <person name="Rawlings N."/>
            <person name="Sanchez A."/>
            <person name="Sanders M."/>
            <person name="Subramaniam C."/>
            <person name="Tay Y."/>
            <person name="Dear P."/>
            <person name="Doerig C."/>
            <person name="Gruber A."/>
            <person name="Parkinson J."/>
            <person name="Shirley M."/>
            <person name="Wan K.L."/>
            <person name="Berriman M."/>
            <person name="Tomley F."/>
            <person name="Pain A."/>
        </authorList>
    </citation>
    <scope>NUCLEOTIDE SEQUENCE</scope>
    <source>
        <strain evidence="3">Houghton</strain>
    </source>
</reference>
<feature type="region of interest" description="Disordered" evidence="1">
    <location>
        <begin position="288"/>
        <end position="307"/>
    </location>
</feature>
<feature type="region of interest" description="Disordered" evidence="1">
    <location>
        <begin position="1"/>
        <end position="45"/>
    </location>
</feature>
<dbReference type="GO" id="GO:0060271">
    <property type="term" value="P:cilium assembly"/>
    <property type="evidence" value="ECO:0007669"/>
    <property type="project" value="TreeGrafter"/>
</dbReference>
<evidence type="ECO:0000313" key="3">
    <source>
        <dbReference type="EMBL" id="CDI78411.1"/>
    </source>
</evidence>
<dbReference type="Gene3D" id="2.60.40.10">
    <property type="entry name" value="Immunoglobulins"/>
    <property type="match status" value="1"/>
</dbReference>
<dbReference type="Pfam" id="PF22073">
    <property type="entry name" value="Cep192_D4"/>
    <property type="match status" value="1"/>
</dbReference>
<evidence type="ECO:0000256" key="1">
    <source>
        <dbReference type="SAM" id="MobiDB-lite"/>
    </source>
</evidence>
<proteinExistence type="predicted"/>
<feature type="compositionally biased region" description="Basic residues" evidence="1">
    <location>
        <begin position="736"/>
        <end position="749"/>
    </location>
</feature>
<feature type="compositionally biased region" description="Low complexity" evidence="1">
    <location>
        <begin position="624"/>
        <end position="639"/>
    </location>
</feature>
<gene>
    <name evidence="3" type="ORF">EAH_00007350</name>
</gene>
<reference evidence="3" key="2">
    <citation type="submission" date="2013-10" db="EMBL/GenBank/DDBJ databases">
        <authorList>
            <person name="Aslett M."/>
        </authorList>
    </citation>
    <scope>NUCLEOTIDE SEQUENCE</scope>
    <source>
        <strain evidence="3">Houghton</strain>
    </source>
</reference>
<feature type="compositionally biased region" description="Pro residues" evidence="1">
    <location>
        <begin position="612"/>
        <end position="623"/>
    </location>
</feature>
<evidence type="ECO:0000313" key="4">
    <source>
        <dbReference type="Proteomes" id="UP000018050"/>
    </source>
</evidence>
<feature type="compositionally biased region" description="Low complexity" evidence="1">
    <location>
        <begin position="656"/>
        <end position="668"/>
    </location>
</feature>
<feature type="compositionally biased region" description="Low complexity" evidence="1">
    <location>
        <begin position="697"/>
        <end position="706"/>
    </location>
</feature>
<feature type="region of interest" description="Disordered" evidence="1">
    <location>
        <begin position="983"/>
        <end position="1064"/>
    </location>
</feature>
<keyword evidence="4" id="KW-1185">Reference proteome</keyword>
<dbReference type="OMA" id="WAFTVEG"/>
<dbReference type="Proteomes" id="UP000018050">
    <property type="component" value="Unassembled WGS sequence"/>
</dbReference>
<feature type="compositionally biased region" description="Basic and acidic residues" evidence="1">
    <location>
        <begin position="675"/>
        <end position="685"/>
    </location>
</feature>
<evidence type="ECO:0000259" key="2">
    <source>
        <dbReference type="Pfam" id="PF22073"/>
    </source>
</evidence>
<feature type="region of interest" description="Disordered" evidence="1">
    <location>
        <begin position="1144"/>
        <end position="1176"/>
    </location>
</feature>
<feature type="region of interest" description="Disordered" evidence="1">
    <location>
        <begin position="607"/>
        <end position="756"/>
    </location>
</feature>
<feature type="compositionally biased region" description="Basic residues" evidence="1">
    <location>
        <begin position="640"/>
        <end position="654"/>
    </location>
</feature>
<accession>U6GDS0</accession>
<feature type="compositionally biased region" description="Polar residues" evidence="1">
    <location>
        <begin position="707"/>
        <end position="720"/>
    </location>
</feature>
<feature type="compositionally biased region" description="Low complexity" evidence="1">
    <location>
        <begin position="439"/>
        <end position="480"/>
    </location>
</feature>
<feature type="domain" description="Cep192/Spd-2-like" evidence="2">
    <location>
        <begin position="1218"/>
        <end position="1315"/>
    </location>
</feature>
<dbReference type="PANTHER" id="PTHR45912:SF3">
    <property type="entry name" value="CILIA- AND FLAGELLA-ASSOCIATED PROTEIN 47"/>
    <property type="match status" value="1"/>
</dbReference>